<dbReference type="RefSeq" id="WP_100339654.1">
    <property type="nucleotide sequence ID" value="NZ_PGFJ01000001.1"/>
</dbReference>
<dbReference type="OrthoDB" id="9804055at2"/>
<dbReference type="AlphaFoldDB" id="A0A2H9VRF5"/>
<evidence type="ECO:0000313" key="5">
    <source>
        <dbReference type="EMBL" id="PJJ83381.1"/>
    </source>
</evidence>
<feature type="domain" description="HTH marR-type" evidence="4">
    <location>
        <begin position="9"/>
        <end position="139"/>
    </location>
</feature>
<dbReference type="InterPro" id="IPR036388">
    <property type="entry name" value="WH-like_DNA-bd_sf"/>
</dbReference>
<name>A0A2H9VRF5_9SPHI</name>
<keyword evidence="1" id="KW-0805">Transcription regulation</keyword>
<dbReference type="GO" id="GO:0003700">
    <property type="term" value="F:DNA-binding transcription factor activity"/>
    <property type="evidence" value="ECO:0007669"/>
    <property type="project" value="InterPro"/>
</dbReference>
<evidence type="ECO:0000313" key="6">
    <source>
        <dbReference type="Proteomes" id="UP000242687"/>
    </source>
</evidence>
<proteinExistence type="predicted"/>
<evidence type="ECO:0000259" key="4">
    <source>
        <dbReference type="PROSITE" id="PS50995"/>
    </source>
</evidence>
<dbReference type="SUPFAM" id="SSF46785">
    <property type="entry name" value="Winged helix' DNA-binding domain"/>
    <property type="match status" value="1"/>
</dbReference>
<dbReference type="EMBL" id="PGFJ01000001">
    <property type="protein sequence ID" value="PJJ83381.1"/>
    <property type="molecule type" value="Genomic_DNA"/>
</dbReference>
<dbReference type="PROSITE" id="PS50995">
    <property type="entry name" value="HTH_MARR_2"/>
    <property type="match status" value="1"/>
</dbReference>
<comment type="caution">
    <text evidence="5">The sequence shown here is derived from an EMBL/GenBank/DDBJ whole genome shotgun (WGS) entry which is preliminary data.</text>
</comment>
<gene>
    <name evidence="5" type="ORF">CLV57_0362</name>
</gene>
<dbReference type="InterPro" id="IPR036390">
    <property type="entry name" value="WH_DNA-bd_sf"/>
</dbReference>
<evidence type="ECO:0000256" key="2">
    <source>
        <dbReference type="ARBA" id="ARBA00023125"/>
    </source>
</evidence>
<dbReference type="InterPro" id="IPR052526">
    <property type="entry name" value="HTH-type_Bedaq_tolerance"/>
</dbReference>
<evidence type="ECO:0000256" key="3">
    <source>
        <dbReference type="ARBA" id="ARBA00023163"/>
    </source>
</evidence>
<dbReference type="PROSITE" id="PS01117">
    <property type="entry name" value="HTH_MARR_1"/>
    <property type="match status" value="1"/>
</dbReference>
<dbReference type="GO" id="GO:0003677">
    <property type="term" value="F:DNA binding"/>
    <property type="evidence" value="ECO:0007669"/>
    <property type="project" value="UniProtKB-KW"/>
</dbReference>
<dbReference type="Pfam" id="PF01047">
    <property type="entry name" value="MarR"/>
    <property type="match status" value="1"/>
</dbReference>
<protein>
    <submittedName>
        <fullName evidence="5">DNA-binding MarR family transcriptional regulator</fullName>
    </submittedName>
</protein>
<keyword evidence="6" id="KW-1185">Reference proteome</keyword>
<dbReference type="PRINTS" id="PR00598">
    <property type="entry name" value="HTHMARR"/>
</dbReference>
<dbReference type="InterPro" id="IPR023187">
    <property type="entry name" value="Tscrpt_reg_MarR-type_CS"/>
</dbReference>
<sequence>MEATQLQYVTELRTVLTRLIKKLRKESATGQQLSLTERSTLVLLQQNTALQPTELAAMEKITNQSMSQILAHLLELGYINRSVSETDKRKAIITLSEQGEEVLKQVRSERDKWLAQAIEATCTRHEQEMLKQIIVPLEKIIEFE</sequence>
<keyword evidence="2 5" id="KW-0238">DNA-binding</keyword>
<accession>A0A2H9VRF5</accession>
<dbReference type="PANTHER" id="PTHR39515">
    <property type="entry name" value="CONSERVED PROTEIN"/>
    <property type="match status" value="1"/>
</dbReference>
<dbReference type="InterPro" id="IPR000835">
    <property type="entry name" value="HTH_MarR-typ"/>
</dbReference>
<dbReference type="SMART" id="SM00347">
    <property type="entry name" value="HTH_MARR"/>
    <property type="match status" value="1"/>
</dbReference>
<dbReference type="PANTHER" id="PTHR39515:SF2">
    <property type="entry name" value="HTH-TYPE TRANSCRIPTIONAL REGULATOR RV0880"/>
    <property type="match status" value="1"/>
</dbReference>
<organism evidence="5 6">
    <name type="scientific">Mucilaginibacter auburnensis</name>
    <dbReference type="NCBI Taxonomy" id="1457233"/>
    <lineage>
        <taxon>Bacteria</taxon>
        <taxon>Pseudomonadati</taxon>
        <taxon>Bacteroidota</taxon>
        <taxon>Sphingobacteriia</taxon>
        <taxon>Sphingobacteriales</taxon>
        <taxon>Sphingobacteriaceae</taxon>
        <taxon>Mucilaginibacter</taxon>
    </lineage>
</organism>
<dbReference type="Gene3D" id="1.10.10.10">
    <property type="entry name" value="Winged helix-like DNA-binding domain superfamily/Winged helix DNA-binding domain"/>
    <property type="match status" value="1"/>
</dbReference>
<dbReference type="Proteomes" id="UP000242687">
    <property type="component" value="Unassembled WGS sequence"/>
</dbReference>
<reference evidence="5 6" key="1">
    <citation type="submission" date="2017-11" db="EMBL/GenBank/DDBJ databases">
        <title>Genomic Encyclopedia of Archaeal and Bacterial Type Strains, Phase II (KMG-II): From Individual Species to Whole Genera.</title>
        <authorList>
            <person name="Goeker M."/>
        </authorList>
    </citation>
    <scope>NUCLEOTIDE SEQUENCE [LARGE SCALE GENOMIC DNA]</scope>
    <source>
        <strain evidence="5 6">DSM 28175</strain>
    </source>
</reference>
<evidence type="ECO:0000256" key="1">
    <source>
        <dbReference type="ARBA" id="ARBA00023015"/>
    </source>
</evidence>
<keyword evidence="3" id="KW-0804">Transcription</keyword>